<organism evidence="10 11">
    <name type="scientific">Pseudomonas inefficax</name>
    <dbReference type="NCBI Taxonomy" id="2078786"/>
    <lineage>
        <taxon>Bacteria</taxon>
        <taxon>Pseudomonadati</taxon>
        <taxon>Pseudomonadota</taxon>
        <taxon>Gammaproteobacteria</taxon>
        <taxon>Pseudomonadales</taxon>
        <taxon>Pseudomonadaceae</taxon>
        <taxon>Pseudomonas</taxon>
    </lineage>
</organism>
<feature type="transmembrane region" description="Helical" evidence="8">
    <location>
        <begin position="104"/>
        <end position="124"/>
    </location>
</feature>
<dbReference type="AlphaFoldDB" id="A0AAQ1PB53"/>
<dbReference type="RefSeq" id="WP_133973997.1">
    <property type="nucleotide sequence ID" value="NZ_OPYN01000156.1"/>
</dbReference>
<feature type="transmembrane region" description="Helical" evidence="8">
    <location>
        <begin position="340"/>
        <end position="361"/>
    </location>
</feature>
<dbReference type="InterPro" id="IPR005829">
    <property type="entry name" value="Sugar_transporter_CS"/>
</dbReference>
<evidence type="ECO:0000256" key="2">
    <source>
        <dbReference type="ARBA" id="ARBA00006236"/>
    </source>
</evidence>
<sequence>MNRPLGSPSNFLCSGLLILLCLLGVFPLDVILPSFPALADEFRVEPQQIAYSVSFFAFGVALAQLVIGPLSDGMGRKRLLLAGLGVSIAGAVGCVLSTRYETFMAFRLLQAVGCGSFVLGQALVQDLYSGKQRNAMRILLTSASGLFISLSPVAGAFLQQSFGWKGSFTLFAFIALIVSCLSFALLQDTPPSRRRISGMRSYWAMLHDTTYLAHSLLSSLAFACHFSFIVVAPLALMDSLGLTPYQFSVVFIGYGLAYIAGGTAATYLNNRVSPQVQIKTGFLLIAAGGITLLIWEQVAGLTVAGLLLPMIICTTGTMLVRPAATTQALARYPQQAGAAASLNTTLLFAGGGLAGSLVAGVEGALPMSLGLLFLGAGLCGWLLLACLTETPTSTRI</sequence>
<comment type="subcellular location">
    <subcellularLocation>
        <location evidence="8">Cell inner membrane</location>
        <topology evidence="8">Multi-pass membrane protein</topology>
    </subcellularLocation>
    <subcellularLocation>
        <location evidence="1">Cell membrane</location>
        <topology evidence="1">Multi-pass membrane protein</topology>
    </subcellularLocation>
</comment>
<evidence type="ECO:0000256" key="5">
    <source>
        <dbReference type="ARBA" id="ARBA00022692"/>
    </source>
</evidence>
<feature type="transmembrane region" description="Helical" evidence="8">
    <location>
        <begin position="79"/>
        <end position="98"/>
    </location>
</feature>
<keyword evidence="6 8" id="KW-1133">Transmembrane helix</keyword>
<dbReference type="InterPro" id="IPR036259">
    <property type="entry name" value="MFS_trans_sf"/>
</dbReference>
<dbReference type="InterPro" id="IPR004812">
    <property type="entry name" value="Efflux_drug-R_Bcr/CmlA"/>
</dbReference>
<dbReference type="Proteomes" id="UP000294335">
    <property type="component" value="Unassembled WGS sequence"/>
</dbReference>
<evidence type="ECO:0000259" key="9">
    <source>
        <dbReference type="PROSITE" id="PS50850"/>
    </source>
</evidence>
<feature type="transmembrane region" description="Helical" evidence="8">
    <location>
        <begin position="136"/>
        <end position="158"/>
    </location>
</feature>
<dbReference type="PROSITE" id="PS00216">
    <property type="entry name" value="SUGAR_TRANSPORT_1"/>
    <property type="match status" value="1"/>
</dbReference>
<dbReference type="Gene3D" id="1.20.1720.10">
    <property type="entry name" value="Multidrug resistance protein D"/>
    <property type="match status" value="1"/>
</dbReference>
<feature type="transmembrane region" description="Helical" evidence="8">
    <location>
        <begin position="276"/>
        <end position="295"/>
    </location>
</feature>
<feature type="transmembrane region" description="Helical" evidence="8">
    <location>
        <begin position="49"/>
        <end position="67"/>
    </location>
</feature>
<comment type="caution">
    <text evidence="8">Lacks conserved residue(s) required for the propagation of feature annotation.</text>
</comment>
<keyword evidence="8" id="KW-0997">Cell inner membrane</keyword>
<comment type="similarity">
    <text evidence="2 8">Belongs to the major facilitator superfamily. Bcr/CmlA family.</text>
</comment>
<feature type="transmembrane region" description="Helical" evidence="8">
    <location>
        <begin position="301"/>
        <end position="320"/>
    </location>
</feature>
<keyword evidence="7 8" id="KW-0472">Membrane</keyword>
<dbReference type="SUPFAM" id="SSF103473">
    <property type="entry name" value="MFS general substrate transporter"/>
    <property type="match status" value="1"/>
</dbReference>
<dbReference type="InterPro" id="IPR020846">
    <property type="entry name" value="MFS_dom"/>
</dbReference>
<dbReference type="InterPro" id="IPR050189">
    <property type="entry name" value="MFS_Efflux_Transporters"/>
</dbReference>
<reference evidence="10 11" key="1">
    <citation type="submission" date="2018-02" db="EMBL/GenBank/DDBJ databases">
        <authorList>
            <person name="Dubost A."/>
        </authorList>
    </citation>
    <scope>NUCLEOTIDE SEQUENCE [LARGE SCALE GENOMIC DNA]</scope>
    <source>
        <strain evidence="11">JV551A3</strain>
    </source>
</reference>
<dbReference type="PANTHER" id="PTHR43124">
    <property type="entry name" value="PURINE EFFLUX PUMP PBUE"/>
    <property type="match status" value="1"/>
</dbReference>
<evidence type="ECO:0000256" key="3">
    <source>
        <dbReference type="ARBA" id="ARBA00022448"/>
    </source>
</evidence>
<dbReference type="EMBL" id="OPYN01000156">
    <property type="protein sequence ID" value="SPO61849.1"/>
    <property type="molecule type" value="Genomic_DNA"/>
</dbReference>
<keyword evidence="4" id="KW-1003">Cell membrane</keyword>
<dbReference type="PANTHER" id="PTHR43124:SF3">
    <property type="entry name" value="CHLORAMPHENICOL EFFLUX PUMP RV0191"/>
    <property type="match status" value="1"/>
</dbReference>
<feature type="transmembrane region" description="Helical" evidence="8">
    <location>
        <begin position="247"/>
        <end position="269"/>
    </location>
</feature>
<dbReference type="GO" id="GO:0042910">
    <property type="term" value="F:xenobiotic transmembrane transporter activity"/>
    <property type="evidence" value="ECO:0007669"/>
    <property type="project" value="InterPro"/>
</dbReference>
<evidence type="ECO:0000256" key="4">
    <source>
        <dbReference type="ARBA" id="ARBA00022475"/>
    </source>
</evidence>
<feature type="transmembrane region" description="Helical" evidence="8">
    <location>
        <begin position="367"/>
        <end position="387"/>
    </location>
</feature>
<comment type="caution">
    <text evidence="10">The sequence shown here is derived from an EMBL/GenBank/DDBJ whole genome shotgun (WGS) entry which is preliminary data.</text>
</comment>
<name>A0AAQ1PB53_9PSED</name>
<dbReference type="GO" id="GO:0005886">
    <property type="term" value="C:plasma membrane"/>
    <property type="evidence" value="ECO:0007669"/>
    <property type="project" value="UniProtKB-SubCell"/>
</dbReference>
<evidence type="ECO:0000256" key="8">
    <source>
        <dbReference type="RuleBase" id="RU365088"/>
    </source>
</evidence>
<protein>
    <recommendedName>
        <fullName evidence="8">Bcr/CflA family efflux transporter</fullName>
    </recommendedName>
</protein>
<accession>A0AAQ1PB53</accession>
<evidence type="ECO:0000256" key="7">
    <source>
        <dbReference type="ARBA" id="ARBA00023136"/>
    </source>
</evidence>
<gene>
    <name evidence="10" type="ORF">JV551A3_V1_1560006</name>
</gene>
<keyword evidence="11" id="KW-1185">Reference proteome</keyword>
<dbReference type="Pfam" id="PF07690">
    <property type="entry name" value="MFS_1"/>
    <property type="match status" value="1"/>
</dbReference>
<dbReference type="GO" id="GO:1990961">
    <property type="term" value="P:xenobiotic detoxification by transmembrane export across the plasma membrane"/>
    <property type="evidence" value="ECO:0007669"/>
    <property type="project" value="InterPro"/>
</dbReference>
<feature type="transmembrane region" description="Helical" evidence="8">
    <location>
        <begin position="170"/>
        <end position="190"/>
    </location>
</feature>
<keyword evidence="3 8" id="KW-0813">Transport</keyword>
<evidence type="ECO:0000313" key="10">
    <source>
        <dbReference type="EMBL" id="SPO61849.1"/>
    </source>
</evidence>
<feature type="domain" description="Major facilitator superfamily (MFS) profile" evidence="9">
    <location>
        <begin position="13"/>
        <end position="394"/>
    </location>
</feature>
<keyword evidence="5 8" id="KW-0812">Transmembrane</keyword>
<evidence type="ECO:0000256" key="6">
    <source>
        <dbReference type="ARBA" id="ARBA00022989"/>
    </source>
</evidence>
<dbReference type="PROSITE" id="PS50850">
    <property type="entry name" value="MFS"/>
    <property type="match status" value="1"/>
</dbReference>
<dbReference type="InterPro" id="IPR011701">
    <property type="entry name" value="MFS"/>
</dbReference>
<evidence type="ECO:0000256" key="1">
    <source>
        <dbReference type="ARBA" id="ARBA00004651"/>
    </source>
</evidence>
<evidence type="ECO:0000313" key="11">
    <source>
        <dbReference type="Proteomes" id="UP000294335"/>
    </source>
</evidence>
<proteinExistence type="inferred from homology"/>
<feature type="transmembrane region" description="Helical" evidence="8">
    <location>
        <begin position="211"/>
        <end position="235"/>
    </location>
</feature>
<dbReference type="NCBIfam" id="TIGR00710">
    <property type="entry name" value="efflux_Bcr_CflA"/>
    <property type="match status" value="1"/>
</dbReference>